<proteinExistence type="predicted"/>
<accession>F5HFI3</accession>
<sequence>MPPLPHQHVPRLITYYQTHHTPSGDPISVLPFLQKPGINLTHLILAAIHINSDPEGITLNDHPPSHERFTTLWAELRILQASGIKVLGMLGGAAKGSFARLDVPDPDSPDKTALERFERYYQPLKRLIKERGLDGLDLDVEEEMSLAGVIYLIDRLRSDFGPDFLITLAPVAAAMLNPRHNLSGFDYEALEVMRGQEIAWYNTQFYCGWGDCSNPVMYEMMVMKGWAPEKIVVGLITNPENGGGWVPWPALAGVLPLLVGRHPRFGGVMGWEYFNSLPGSRERPWEWAQVMTALLRGRQASDAGAQLLGALGAPLHLDVAQQQHQEQQQQQAKQSQPEQEKEGGGFELVDKDEVDTPIAVPNSFDYHTDAEDEDE</sequence>
<dbReference type="OrthoDB" id="3012298at2759"/>
<dbReference type="Gene3D" id="3.20.20.80">
    <property type="entry name" value="Glycosidases"/>
    <property type="match status" value="1"/>
</dbReference>
<dbReference type="SUPFAM" id="SSF51445">
    <property type="entry name" value="(Trans)glycosidases"/>
    <property type="match status" value="1"/>
</dbReference>
<dbReference type="InterPro" id="IPR017853">
    <property type="entry name" value="GH"/>
</dbReference>
<dbReference type="PANTHER" id="PTHR45708">
    <property type="entry name" value="ENDOCHITINASE"/>
    <property type="match status" value="1"/>
</dbReference>
<reference evidence="3 4" key="1">
    <citation type="journal article" date="2003" name="Nature">
        <title>The genome sequence of the filamentous fungus Neurospora crassa.</title>
        <authorList>
            <person name="Galagan J.E."/>
            <person name="Calvo S.E."/>
            <person name="Borkovich K.A."/>
            <person name="Selker E.U."/>
            <person name="Read N.D."/>
            <person name="Jaffe D."/>
            <person name="FitzHugh W."/>
            <person name="Ma L.J."/>
            <person name="Smirnov S."/>
            <person name="Purcell S."/>
            <person name="Rehman B."/>
            <person name="Elkins T."/>
            <person name="Engels R."/>
            <person name="Wang S."/>
            <person name="Nielsen C.B."/>
            <person name="Butler J."/>
            <person name="Endrizzi M."/>
            <person name="Qui D."/>
            <person name="Ianakiev P."/>
            <person name="Bell-Pedersen D."/>
            <person name="Nelson M.A."/>
            <person name="Werner-Washburne M."/>
            <person name="Selitrennikoff C.P."/>
            <person name="Kinsey J.A."/>
            <person name="Braun E.L."/>
            <person name="Zelter A."/>
            <person name="Schulte U."/>
            <person name="Kothe G.O."/>
            <person name="Jedd G."/>
            <person name="Mewes W."/>
            <person name="Staben C."/>
            <person name="Marcotte E."/>
            <person name="Greenberg D."/>
            <person name="Roy A."/>
            <person name="Foley K."/>
            <person name="Naylor J."/>
            <person name="Stange-Thomann N."/>
            <person name="Barrett R."/>
            <person name="Gnerre S."/>
            <person name="Kamal M."/>
            <person name="Kamvysselis M."/>
            <person name="Mauceli E."/>
            <person name="Bielke C."/>
            <person name="Rudd S."/>
            <person name="Frishman D."/>
            <person name="Krystofova S."/>
            <person name="Rasmussen C."/>
            <person name="Metzenberg R.L."/>
            <person name="Perkins D.D."/>
            <person name="Kroken S."/>
            <person name="Cogoni C."/>
            <person name="Macino G."/>
            <person name="Catcheside D."/>
            <person name="Li W."/>
            <person name="Pratt R.J."/>
            <person name="Osmani S.A."/>
            <person name="DeSouza C.P."/>
            <person name="Glass L."/>
            <person name="Orbach M.J."/>
            <person name="Berglund J.A."/>
            <person name="Voelker R."/>
            <person name="Yarden O."/>
            <person name="Plamann M."/>
            <person name="Seiler S."/>
            <person name="Dunlap J."/>
            <person name="Radford A."/>
            <person name="Aramayo R."/>
            <person name="Natvig D.O."/>
            <person name="Alex L.A."/>
            <person name="Mannhaupt G."/>
            <person name="Ebbole D.J."/>
            <person name="Freitag M."/>
            <person name="Paulsen I."/>
            <person name="Sachs M.S."/>
            <person name="Lander E.S."/>
            <person name="Nusbaum C."/>
            <person name="Birren B."/>
        </authorList>
    </citation>
    <scope>NUCLEOTIDE SEQUENCE [LARGE SCALE GENOMIC DNA]</scope>
    <source>
        <strain evidence="4">ATCC 24698 / 74-OR23-1A / CBS 708.71 / DSM 1257 / FGSC 987</strain>
    </source>
</reference>
<dbReference type="InterPro" id="IPR050542">
    <property type="entry name" value="Glycosyl_Hydrlase18_Chitinase"/>
</dbReference>
<dbReference type="Proteomes" id="UP000001805">
    <property type="component" value="Chromosome 2, Linkage Group V"/>
</dbReference>
<feature type="domain" description="GH18" evidence="2">
    <location>
        <begin position="10"/>
        <end position="298"/>
    </location>
</feature>
<dbReference type="VEuPathDB" id="FungiDB:NCU01393"/>
<dbReference type="HOGENOM" id="CLU_060983_1_0_1"/>
<dbReference type="CAZy" id="GH18">
    <property type="family name" value="Glycoside Hydrolase Family 18"/>
</dbReference>
<dbReference type="GO" id="GO:0005975">
    <property type="term" value="P:carbohydrate metabolic process"/>
    <property type="evidence" value="ECO:0007669"/>
    <property type="project" value="InterPro"/>
</dbReference>
<name>F5HFI3_NEUCR</name>
<evidence type="ECO:0000313" key="3">
    <source>
        <dbReference type="EMBL" id="EAA31386.2"/>
    </source>
</evidence>
<dbReference type="EMBL" id="CM002240">
    <property type="protein sequence ID" value="EAA31386.2"/>
    <property type="molecule type" value="Genomic_DNA"/>
</dbReference>
<evidence type="ECO:0000256" key="1">
    <source>
        <dbReference type="SAM" id="MobiDB-lite"/>
    </source>
</evidence>
<protein>
    <submittedName>
        <fullName evidence="3">Class III chitinase</fullName>
    </submittedName>
</protein>
<dbReference type="KEGG" id="ncr:NCU01393"/>
<keyword evidence="4" id="KW-1185">Reference proteome</keyword>
<dbReference type="SMR" id="F5HFI3"/>
<dbReference type="STRING" id="367110.F5HFI3"/>
<dbReference type="PROSITE" id="PS51910">
    <property type="entry name" value="GH18_2"/>
    <property type="match status" value="1"/>
</dbReference>
<dbReference type="PANTHER" id="PTHR45708:SF60">
    <property type="entry name" value="III CHITINASE, PUTATIVE (AFU_ORTHOLOGUE AFUA_5G03850)-RELATED"/>
    <property type="match status" value="1"/>
</dbReference>
<evidence type="ECO:0000259" key="2">
    <source>
        <dbReference type="PROSITE" id="PS51910"/>
    </source>
</evidence>
<dbReference type="InterPro" id="IPR001223">
    <property type="entry name" value="Glyco_hydro18_cat"/>
</dbReference>
<gene>
    <name evidence="3" type="ORF">NCU01393</name>
</gene>
<dbReference type="GeneID" id="3876769"/>
<dbReference type="PaxDb" id="5141-EFNCRP00000004075"/>
<feature type="compositionally biased region" description="Low complexity" evidence="1">
    <location>
        <begin position="320"/>
        <end position="337"/>
    </location>
</feature>
<feature type="compositionally biased region" description="Basic and acidic residues" evidence="1">
    <location>
        <begin position="338"/>
        <end position="351"/>
    </location>
</feature>
<dbReference type="OMA" id="AEDPRMY"/>
<dbReference type="InParanoid" id="F5HFI3"/>
<organism evidence="3 4">
    <name type="scientific">Neurospora crassa (strain ATCC 24698 / 74-OR23-1A / CBS 708.71 / DSM 1257 / FGSC 987)</name>
    <dbReference type="NCBI Taxonomy" id="367110"/>
    <lineage>
        <taxon>Eukaryota</taxon>
        <taxon>Fungi</taxon>
        <taxon>Dikarya</taxon>
        <taxon>Ascomycota</taxon>
        <taxon>Pezizomycotina</taxon>
        <taxon>Sordariomycetes</taxon>
        <taxon>Sordariomycetidae</taxon>
        <taxon>Sordariales</taxon>
        <taxon>Sordariaceae</taxon>
        <taxon>Neurospora</taxon>
    </lineage>
</organism>
<evidence type="ECO:0000313" key="4">
    <source>
        <dbReference type="Proteomes" id="UP000001805"/>
    </source>
</evidence>
<dbReference type="RefSeq" id="XP_960622.2">
    <property type="nucleotide sequence ID" value="XM_955529.3"/>
</dbReference>
<dbReference type="AlphaFoldDB" id="F5HFI3"/>
<feature type="region of interest" description="Disordered" evidence="1">
    <location>
        <begin position="320"/>
        <end position="375"/>
    </location>
</feature>
<dbReference type="CDD" id="cd06546">
    <property type="entry name" value="GH18_CTS3_chitinase"/>
    <property type="match status" value="1"/>
</dbReference>